<dbReference type="AlphaFoldDB" id="A0A1R1YRV5"/>
<protein>
    <submittedName>
        <fullName evidence="1">Uncharacterized protein</fullName>
    </submittedName>
</protein>
<evidence type="ECO:0000313" key="2">
    <source>
        <dbReference type="Proteomes" id="UP000187429"/>
    </source>
</evidence>
<gene>
    <name evidence="1" type="ORF">AYI69_g881</name>
</gene>
<sequence length="269" mass="31225">MQNGKYYETEDQGYLDQSEEYRKQSAKNIELTNPSKSIYYRQGGFKKHCYLRNNNFYINELAAYQNHLNFLEQMGSFRPDLSLGSYNTTQPFNDFNNYLSNSLTHNSIPVLPKEYIYAKKIPKMNLNHYIYEEPVEELNNKNISQVDISTIDLKKSSSKVKSEKNSSNEGLHIEQEFETDGLDSNEVKKIFNQLLNIDSESCQERLEKIGLKSEPTCEDQELIELMLGGQDLYSPSEQIGIGIDKIAKCRICEARGKEKWLKLKCSAYW</sequence>
<evidence type="ECO:0000313" key="1">
    <source>
        <dbReference type="EMBL" id="OMJ29611.1"/>
    </source>
</evidence>
<organism evidence="1 2">
    <name type="scientific">Smittium culicis</name>
    <dbReference type="NCBI Taxonomy" id="133412"/>
    <lineage>
        <taxon>Eukaryota</taxon>
        <taxon>Fungi</taxon>
        <taxon>Fungi incertae sedis</taxon>
        <taxon>Zoopagomycota</taxon>
        <taxon>Kickxellomycotina</taxon>
        <taxon>Harpellomycetes</taxon>
        <taxon>Harpellales</taxon>
        <taxon>Legeriomycetaceae</taxon>
        <taxon>Smittium</taxon>
    </lineage>
</organism>
<dbReference type="EMBL" id="LSSM01000237">
    <property type="protein sequence ID" value="OMJ29611.1"/>
    <property type="molecule type" value="Genomic_DNA"/>
</dbReference>
<dbReference type="OrthoDB" id="10349035at2759"/>
<accession>A0A1R1YRV5</accession>
<keyword evidence="2" id="KW-1185">Reference proteome</keyword>
<dbReference type="Proteomes" id="UP000187429">
    <property type="component" value="Unassembled WGS sequence"/>
</dbReference>
<comment type="caution">
    <text evidence="1">The sequence shown here is derived from an EMBL/GenBank/DDBJ whole genome shotgun (WGS) entry which is preliminary data.</text>
</comment>
<proteinExistence type="predicted"/>
<reference evidence="2" key="1">
    <citation type="submission" date="2017-01" db="EMBL/GenBank/DDBJ databases">
        <authorList>
            <person name="Wang Y."/>
            <person name="White M."/>
            <person name="Kvist S."/>
            <person name="Moncalvo J.-M."/>
        </authorList>
    </citation>
    <scope>NUCLEOTIDE SEQUENCE [LARGE SCALE GENOMIC DNA]</scope>
    <source>
        <strain evidence="2">ID-206-W2</strain>
    </source>
</reference>
<name>A0A1R1YRV5_9FUNG</name>